<dbReference type="SUPFAM" id="SSF54427">
    <property type="entry name" value="NTF2-like"/>
    <property type="match status" value="1"/>
</dbReference>
<proteinExistence type="predicted"/>
<dbReference type="InterPro" id="IPR032710">
    <property type="entry name" value="NTF2-like_dom_sf"/>
</dbReference>
<protein>
    <submittedName>
        <fullName evidence="1">Uncharacterized protein</fullName>
    </submittedName>
</protein>
<gene>
    <name evidence="1" type="ORF">CW740_11360</name>
</gene>
<dbReference type="EMBL" id="CP025120">
    <property type="protein sequence ID" value="AUD79811.1"/>
    <property type="molecule type" value="Genomic_DNA"/>
</dbReference>
<name>A0A2K9AXE9_9GAMM</name>
<accession>A0A2K9AXE9</accession>
<keyword evidence="2" id="KW-1185">Reference proteome</keyword>
<dbReference type="Gene3D" id="3.10.450.50">
    <property type="match status" value="1"/>
</dbReference>
<sequence>MSLAACTLVAKEHYPQDEKANQLTEAVNRLWTGLSHEADSGPDIKVLNDLFHDNAVITGIRQESNQSELSQLTKSDFLTRIDKVNPYSFTEIELDRITYLYDNWASVQSIALSERTQDGKTDTFKGINSIQLAYDGKHWKIISLFYALESQSPMKLEALEHTTNAPQ</sequence>
<evidence type="ECO:0000313" key="1">
    <source>
        <dbReference type="EMBL" id="AUD79811.1"/>
    </source>
</evidence>
<dbReference type="KEGG" id="kpd:CW740_11360"/>
<dbReference type="Proteomes" id="UP000232693">
    <property type="component" value="Chromosome"/>
</dbReference>
<evidence type="ECO:0000313" key="2">
    <source>
        <dbReference type="Proteomes" id="UP000232693"/>
    </source>
</evidence>
<dbReference type="AlphaFoldDB" id="A0A2K9AXE9"/>
<reference evidence="1 2" key="1">
    <citation type="submission" date="2017-12" db="EMBL/GenBank/DDBJ databases">
        <title>Kangiella profundi FT102 completed genome.</title>
        <authorList>
            <person name="Xu J."/>
            <person name="Wang J."/>
            <person name="Lu Y."/>
        </authorList>
    </citation>
    <scope>NUCLEOTIDE SEQUENCE [LARGE SCALE GENOMIC DNA]</scope>
    <source>
        <strain evidence="1 2">FT102</strain>
    </source>
</reference>
<organism evidence="1 2">
    <name type="scientific">Kangiella profundi</name>
    <dbReference type="NCBI Taxonomy" id="1561924"/>
    <lineage>
        <taxon>Bacteria</taxon>
        <taxon>Pseudomonadati</taxon>
        <taxon>Pseudomonadota</taxon>
        <taxon>Gammaproteobacteria</taxon>
        <taxon>Kangiellales</taxon>
        <taxon>Kangiellaceae</taxon>
        <taxon>Kangiella</taxon>
    </lineage>
</organism>